<proteinExistence type="predicted"/>
<dbReference type="EMBL" id="JAPFQL010000016">
    <property type="protein sequence ID" value="MDC5696721.1"/>
    <property type="molecule type" value="Genomic_DNA"/>
</dbReference>
<comment type="caution">
    <text evidence="2">The sequence shown here is derived from an EMBL/GenBank/DDBJ whole genome shotgun (WGS) entry which is preliminary data.</text>
</comment>
<reference evidence="2 3" key="1">
    <citation type="submission" date="2022-11" db="EMBL/GenBank/DDBJ databases">
        <title>Anaerobic phenanthrene biodegradation by a DNRA strain PheN6.</title>
        <authorList>
            <person name="Zhang Z."/>
        </authorList>
    </citation>
    <scope>NUCLEOTIDE SEQUENCE [LARGE SCALE GENOMIC DNA]</scope>
    <source>
        <strain evidence="2 3">PheN6</strain>
    </source>
</reference>
<evidence type="ECO:0000313" key="3">
    <source>
        <dbReference type="Proteomes" id="UP001150259"/>
    </source>
</evidence>
<name>A0ABT5GG88_9MICO</name>
<protein>
    <recommendedName>
        <fullName evidence="4">Peptidase MA-like domain-containing protein</fullName>
    </recommendedName>
</protein>
<evidence type="ECO:0000256" key="1">
    <source>
        <dbReference type="SAM" id="SignalP"/>
    </source>
</evidence>
<organism evidence="2 3">
    <name type="scientific">Intrasporangium calvum</name>
    <dbReference type="NCBI Taxonomy" id="53358"/>
    <lineage>
        <taxon>Bacteria</taxon>
        <taxon>Bacillati</taxon>
        <taxon>Actinomycetota</taxon>
        <taxon>Actinomycetes</taxon>
        <taxon>Micrococcales</taxon>
        <taxon>Intrasporangiaceae</taxon>
        <taxon>Intrasporangium</taxon>
    </lineage>
</organism>
<dbReference type="PROSITE" id="PS51257">
    <property type="entry name" value="PROKAR_LIPOPROTEIN"/>
    <property type="match status" value="1"/>
</dbReference>
<keyword evidence="1" id="KW-0732">Signal</keyword>
<accession>A0ABT5GG88</accession>
<evidence type="ECO:0008006" key="4">
    <source>
        <dbReference type="Google" id="ProtNLM"/>
    </source>
</evidence>
<keyword evidence="3" id="KW-1185">Reference proteome</keyword>
<feature type="signal peptide" evidence="1">
    <location>
        <begin position="1"/>
        <end position="22"/>
    </location>
</feature>
<gene>
    <name evidence="2" type="ORF">OO014_05585</name>
</gene>
<feature type="chain" id="PRO_5046586670" description="Peptidase MA-like domain-containing protein" evidence="1">
    <location>
        <begin position="23"/>
        <end position="442"/>
    </location>
</feature>
<evidence type="ECO:0000313" key="2">
    <source>
        <dbReference type="EMBL" id="MDC5696721.1"/>
    </source>
</evidence>
<dbReference type="Proteomes" id="UP001150259">
    <property type="component" value="Unassembled WGS sequence"/>
</dbReference>
<sequence>MGRRPLAAIAAVVALSLTSACSGTGVESFGAPSGGRTDSTAVTTGAALVDAAAWHGPRRDAAEALVRARVDAITAGDEAAWLKGVTDPALRAHQARIFEAMRAMGVANVVLTSIEETVSPAAVPADLPTSWTTRARLEYRLRGFDDSSRSFALDLTFQAAPARPAGAAVMRSRPADRPQPWDLPGLVVRRRPGALVLAAGGPAVADELVRRATKAARRVSDVLGSAAPAVWVAPATPAEAARLLGREDADLDGVAAVIDGPIGGGRPAVADRIIVVPTAWSALTGEGREVVMAHELTHATTRRSSVRQPPLWLSEGLAEFVAYRDVRLDEADLVRSTIRRLRTSGLPSSPPDSADFEGSAEERAVAYGLSLLLARTIAERHGSAGLLRLFGAVNEDGTVPPTVAGDPEVLTSHYLRTLLGTDLAEVVAAWRHRLSRLSEGND</sequence>
<dbReference type="RefSeq" id="WP_272461297.1">
    <property type="nucleotide sequence ID" value="NZ_JAPFQL010000016.1"/>
</dbReference>